<dbReference type="OrthoDB" id="9792392at2"/>
<name>A0A1I6E316_9RHOB</name>
<gene>
    <name evidence="1" type="ORF">SAMN04515673_10722</name>
</gene>
<sequence>MSYIDGFVIAVPTANKQAFIDHALNADGVFADLGALRVVECWGDDVPDGKITDFARAVQATAEETVVLSWVEWPDKATRDAAQKTMMGWMENPETADPRWDNERHPMPFDGARMIFGGFAPLVDLRPGEATG</sequence>
<protein>
    <submittedName>
        <fullName evidence="1">Uncharacterized conserved protein YbaA, DUF1428 family</fullName>
    </submittedName>
</protein>
<dbReference type="InterPro" id="IPR011008">
    <property type="entry name" value="Dimeric_a/b-barrel"/>
</dbReference>
<dbReference type="PIRSF" id="PIRSF007028">
    <property type="entry name" value="UCP007028"/>
    <property type="match status" value="1"/>
</dbReference>
<dbReference type="InterPro" id="IPR009874">
    <property type="entry name" value="DUF1428"/>
</dbReference>
<evidence type="ECO:0000313" key="2">
    <source>
        <dbReference type="Proteomes" id="UP000199302"/>
    </source>
</evidence>
<dbReference type="Gene3D" id="3.30.70.100">
    <property type="match status" value="1"/>
</dbReference>
<keyword evidence="2" id="KW-1185">Reference proteome</keyword>
<accession>A0A1I6E316</accession>
<proteinExistence type="predicted"/>
<dbReference type="RefSeq" id="WP_092080726.1">
    <property type="nucleotide sequence ID" value="NZ_FOYI01000007.1"/>
</dbReference>
<reference evidence="1 2" key="1">
    <citation type="submission" date="2016-10" db="EMBL/GenBank/DDBJ databases">
        <authorList>
            <person name="de Groot N.N."/>
        </authorList>
    </citation>
    <scope>NUCLEOTIDE SEQUENCE [LARGE SCALE GENOMIC DNA]</scope>
    <source>
        <strain evidence="2">KMM 9023,NRIC 0796,JCM 17311,KCTC 23692</strain>
    </source>
</reference>
<dbReference type="Pfam" id="PF07237">
    <property type="entry name" value="DUF1428"/>
    <property type="match status" value="1"/>
</dbReference>
<dbReference type="Proteomes" id="UP000199302">
    <property type="component" value="Unassembled WGS sequence"/>
</dbReference>
<dbReference type="STRING" id="871652.SAMN04515673_10722"/>
<evidence type="ECO:0000313" key="1">
    <source>
        <dbReference type="EMBL" id="SFR12164.1"/>
    </source>
</evidence>
<dbReference type="SUPFAM" id="SSF54909">
    <property type="entry name" value="Dimeric alpha+beta barrel"/>
    <property type="match status" value="1"/>
</dbReference>
<dbReference type="EMBL" id="FOYI01000007">
    <property type="protein sequence ID" value="SFR12164.1"/>
    <property type="molecule type" value="Genomic_DNA"/>
</dbReference>
<dbReference type="AlphaFoldDB" id="A0A1I6E316"/>
<organism evidence="1 2">
    <name type="scientific">Poseidonocella sedimentorum</name>
    <dbReference type="NCBI Taxonomy" id="871652"/>
    <lineage>
        <taxon>Bacteria</taxon>
        <taxon>Pseudomonadati</taxon>
        <taxon>Pseudomonadota</taxon>
        <taxon>Alphaproteobacteria</taxon>
        <taxon>Rhodobacterales</taxon>
        <taxon>Roseobacteraceae</taxon>
        <taxon>Poseidonocella</taxon>
    </lineage>
</organism>